<gene>
    <name evidence="2" type="ORF">ACFQDM_16230</name>
</gene>
<dbReference type="SUPFAM" id="SSF50156">
    <property type="entry name" value="PDZ domain-like"/>
    <property type="match status" value="1"/>
</dbReference>
<sequence length="428" mass="47090">MSGLTLVSNNAAVTANAQPATTHTPSVTEQLRLEVQSDAFALLQLIEQQYAYPARYPKGVQSVRKELEGRIPFLNSKTDLIAFSQRAFHALYDHHSITGSGLADAYGLVPSFADLWVEYVDGNYMVMDVRQGSPALKAGIRPGSRVVSVEGRPIDEAVQHFIGPAYEHSDDERLAYAARVLLAGRRDRIRRIGLERDGLEWTLELPNLYQARLVREAGPVAVSLYDVEDKTVGVIRLNDSLGNAKTIESFDRALNEVAEADGLVIDLRDTASGGNTLVARGILSRFISQPTVYQRHILPNEERDFGVVRSWLEEVHPRGEMYDKPVAVVSGRWTASMGEGLTVAFDALGIPTFGTDMAGLLGGITDHRLPATNVLVKLTTEQLQHVDGTPREDFHPRRYFEFADAPGESGQDEPLDTALYCVIGDSCE</sequence>
<organism evidence="2 3">
    <name type="scientific">Ponticaulis profundi</name>
    <dbReference type="NCBI Taxonomy" id="2665222"/>
    <lineage>
        <taxon>Bacteria</taxon>
        <taxon>Pseudomonadati</taxon>
        <taxon>Pseudomonadota</taxon>
        <taxon>Alphaproteobacteria</taxon>
        <taxon>Hyphomonadales</taxon>
        <taxon>Hyphomonadaceae</taxon>
        <taxon>Ponticaulis</taxon>
    </lineage>
</organism>
<dbReference type="Proteomes" id="UP001596303">
    <property type="component" value="Unassembled WGS sequence"/>
</dbReference>
<protein>
    <submittedName>
        <fullName evidence="2">S41 family peptidase</fullName>
    </submittedName>
</protein>
<name>A0ABW1SDD8_9PROT</name>
<evidence type="ECO:0000313" key="3">
    <source>
        <dbReference type="Proteomes" id="UP001596303"/>
    </source>
</evidence>
<dbReference type="Gene3D" id="2.30.42.10">
    <property type="match status" value="1"/>
</dbReference>
<dbReference type="InterPro" id="IPR029045">
    <property type="entry name" value="ClpP/crotonase-like_dom_sf"/>
</dbReference>
<keyword evidence="3" id="KW-1185">Reference proteome</keyword>
<dbReference type="Pfam" id="PF03572">
    <property type="entry name" value="Peptidase_S41"/>
    <property type="match status" value="1"/>
</dbReference>
<dbReference type="EMBL" id="JBHSSW010000066">
    <property type="protein sequence ID" value="MFC6199630.1"/>
    <property type="molecule type" value="Genomic_DNA"/>
</dbReference>
<comment type="caution">
    <text evidence="2">The sequence shown here is derived from an EMBL/GenBank/DDBJ whole genome shotgun (WGS) entry which is preliminary data.</text>
</comment>
<evidence type="ECO:0000259" key="1">
    <source>
        <dbReference type="Pfam" id="PF03572"/>
    </source>
</evidence>
<dbReference type="PANTHER" id="PTHR32060">
    <property type="entry name" value="TAIL-SPECIFIC PROTEASE"/>
    <property type="match status" value="1"/>
</dbReference>
<dbReference type="InterPro" id="IPR036034">
    <property type="entry name" value="PDZ_sf"/>
</dbReference>
<reference evidence="3" key="1">
    <citation type="journal article" date="2019" name="Int. J. Syst. Evol. Microbiol.">
        <title>The Global Catalogue of Microorganisms (GCM) 10K type strain sequencing project: providing services to taxonomists for standard genome sequencing and annotation.</title>
        <authorList>
            <consortium name="The Broad Institute Genomics Platform"/>
            <consortium name="The Broad Institute Genome Sequencing Center for Infectious Disease"/>
            <person name="Wu L."/>
            <person name="Ma J."/>
        </authorList>
    </citation>
    <scope>NUCLEOTIDE SEQUENCE [LARGE SCALE GENOMIC DNA]</scope>
    <source>
        <strain evidence="3">CGMCC-1.15741</strain>
    </source>
</reference>
<accession>A0ABW1SDD8</accession>
<dbReference type="RefSeq" id="WP_377380843.1">
    <property type="nucleotide sequence ID" value="NZ_JBHSSW010000066.1"/>
</dbReference>
<dbReference type="PANTHER" id="PTHR32060:SF30">
    <property type="entry name" value="CARBOXY-TERMINAL PROCESSING PROTEASE CTPA"/>
    <property type="match status" value="1"/>
</dbReference>
<dbReference type="InterPro" id="IPR005151">
    <property type="entry name" value="Tail-specific_protease"/>
</dbReference>
<evidence type="ECO:0000313" key="2">
    <source>
        <dbReference type="EMBL" id="MFC6199630.1"/>
    </source>
</evidence>
<dbReference type="SUPFAM" id="SSF52096">
    <property type="entry name" value="ClpP/crotonase"/>
    <property type="match status" value="1"/>
</dbReference>
<dbReference type="Gene3D" id="3.90.226.10">
    <property type="entry name" value="2-enoyl-CoA Hydratase, Chain A, domain 1"/>
    <property type="match status" value="1"/>
</dbReference>
<proteinExistence type="predicted"/>
<feature type="domain" description="Tail specific protease" evidence="1">
    <location>
        <begin position="232"/>
        <end position="389"/>
    </location>
</feature>